<evidence type="ECO:0000256" key="1">
    <source>
        <dbReference type="ARBA" id="ARBA00004123"/>
    </source>
</evidence>
<organism evidence="5 6">
    <name type="scientific">Trichosporon asahii var. asahii (strain CBS 8904)</name>
    <name type="common">Yeast</name>
    <dbReference type="NCBI Taxonomy" id="1220162"/>
    <lineage>
        <taxon>Eukaryota</taxon>
        <taxon>Fungi</taxon>
        <taxon>Dikarya</taxon>
        <taxon>Basidiomycota</taxon>
        <taxon>Agaricomycotina</taxon>
        <taxon>Tremellomycetes</taxon>
        <taxon>Trichosporonales</taxon>
        <taxon>Trichosporonaceae</taxon>
        <taxon>Trichosporon</taxon>
    </lineage>
</organism>
<dbReference type="GO" id="GO:0000122">
    <property type="term" value="P:negative regulation of transcription by RNA polymerase II"/>
    <property type="evidence" value="ECO:0007669"/>
    <property type="project" value="InterPro"/>
</dbReference>
<feature type="region of interest" description="Disordered" evidence="3">
    <location>
        <begin position="101"/>
        <end position="127"/>
    </location>
</feature>
<name>K1VMJ8_TRIAC</name>
<dbReference type="OMA" id="EVCNQSN"/>
<dbReference type="FunCoup" id="K1VMJ8">
    <property type="interactions" value="360"/>
</dbReference>
<dbReference type="SUPFAM" id="SSF47113">
    <property type="entry name" value="Histone-fold"/>
    <property type="match status" value="1"/>
</dbReference>
<evidence type="ECO:0000259" key="4">
    <source>
        <dbReference type="Pfam" id="PF00808"/>
    </source>
</evidence>
<evidence type="ECO:0000313" key="5">
    <source>
        <dbReference type="EMBL" id="EKC97942.1"/>
    </source>
</evidence>
<dbReference type="AlphaFoldDB" id="K1VMJ8"/>
<protein>
    <recommendedName>
        <fullName evidence="4">Transcription factor CBF/NF-Y/archaeal histone domain-containing protein</fullName>
    </recommendedName>
</protein>
<dbReference type="InterPro" id="IPR009072">
    <property type="entry name" value="Histone-fold"/>
</dbReference>
<dbReference type="PANTHER" id="PTHR46138:SF1">
    <property type="entry name" value="PROTEIN DR1"/>
    <property type="match status" value="1"/>
</dbReference>
<dbReference type="STRING" id="1220162.K1VMJ8"/>
<keyword evidence="6" id="KW-1185">Reference proteome</keyword>
<comment type="subcellular location">
    <subcellularLocation>
        <location evidence="1">Nucleus</location>
    </subcellularLocation>
</comment>
<accession>K1VMJ8</accession>
<dbReference type="CDD" id="cd22905">
    <property type="entry name" value="HFD_Dr1"/>
    <property type="match status" value="1"/>
</dbReference>
<dbReference type="InterPro" id="IPR003958">
    <property type="entry name" value="CBFA_NFYB_domain"/>
</dbReference>
<dbReference type="OrthoDB" id="601405at2759"/>
<evidence type="ECO:0000256" key="3">
    <source>
        <dbReference type="SAM" id="MobiDB-lite"/>
    </source>
</evidence>
<evidence type="ECO:0000256" key="2">
    <source>
        <dbReference type="ARBA" id="ARBA00023242"/>
    </source>
</evidence>
<sequence length="148" mass="16489">MSDREGFGGDDEHTLPKATVFKLISEMLPEDLSCAKDTKEIIVDCCVALQEVPQADVTEWIKLISAQSNTVCEESSKKTISPEHVIEALKQQLGFESFIPDTEDSHAEFKQSQKRNQPDTNGMTNEQLEALQEELFKNSQARMAAAAE</sequence>
<gene>
    <name evidence="5" type="ORF">A1Q2_07739</name>
</gene>
<dbReference type="InterPro" id="IPR042225">
    <property type="entry name" value="Ncb2"/>
</dbReference>
<proteinExistence type="predicted"/>
<dbReference type="GO" id="GO:0017025">
    <property type="term" value="F:TBP-class protein binding"/>
    <property type="evidence" value="ECO:0007669"/>
    <property type="project" value="TreeGrafter"/>
</dbReference>
<dbReference type="Gene3D" id="1.10.20.10">
    <property type="entry name" value="Histone, subunit A"/>
    <property type="match status" value="1"/>
</dbReference>
<dbReference type="HOGENOM" id="CLU_066247_11_3_1"/>
<dbReference type="GO" id="GO:0016251">
    <property type="term" value="F:RNA polymerase II general transcription initiation factor activity"/>
    <property type="evidence" value="ECO:0007669"/>
    <property type="project" value="TreeGrafter"/>
</dbReference>
<comment type="caution">
    <text evidence="5">The sequence shown here is derived from an EMBL/GenBank/DDBJ whole genome shotgun (WGS) entry which is preliminary data.</text>
</comment>
<feature type="compositionally biased region" description="Polar residues" evidence="3">
    <location>
        <begin position="114"/>
        <end position="127"/>
    </location>
</feature>
<dbReference type="GO" id="GO:0046982">
    <property type="term" value="F:protein heterodimerization activity"/>
    <property type="evidence" value="ECO:0007669"/>
    <property type="project" value="InterPro"/>
</dbReference>
<dbReference type="eggNOG" id="KOG0871">
    <property type="taxonomic scope" value="Eukaryota"/>
</dbReference>
<reference evidence="5 6" key="1">
    <citation type="journal article" date="2012" name="Eukaryot. Cell">
        <title>Genome sequence of the Trichosporon asahii environmental strain CBS 8904.</title>
        <authorList>
            <person name="Yang R.Y."/>
            <person name="Li H.T."/>
            <person name="Zhu H."/>
            <person name="Zhou G.P."/>
            <person name="Wang M."/>
            <person name="Wang L."/>
        </authorList>
    </citation>
    <scope>NUCLEOTIDE SEQUENCE [LARGE SCALE GENOMIC DNA]</scope>
    <source>
        <strain evidence="5 6">CBS 8904</strain>
    </source>
</reference>
<dbReference type="EMBL" id="AMBO01000400">
    <property type="protein sequence ID" value="EKC97942.1"/>
    <property type="molecule type" value="Genomic_DNA"/>
</dbReference>
<dbReference type="GO" id="GO:0017054">
    <property type="term" value="C:negative cofactor 2 complex"/>
    <property type="evidence" value="ECO:0007669"/>
    <property type="project" value="InterPro"/>
</dbReference>
<evidence type="ECO:0000313" key="6">
    <source>
        <dbReference type="Proteomes" id="UP000006757"/>
    </source>
</evidence>
<dbReference type="InParanoid" id="K1VMJ8"/>
<keyword evidence="2" id="KW-0539">Nucleus</keyword>
<feature type="domain" description="Transcription factor CBF/NF-Y/archaeal histone" evidence="4">
    <location>
        <begin position="14"/>
        <end position="89"/>
    </location>
</feature>
<dbReference type="GO" id="GO:0051123">
    <property type="term" value="P:RNA polymerase II preinitiation complex assembly"/>
    <property type="evidence" value="ECO:0007669"/>
    <property type="project" value="TreeGrafter"/>
</dbReference>
<dbReference type="PANTHER" id="PTHR46138">
    <property type="entry name" value="PROTEIN DR1"/>
    <property type="match status" value="1"/>
</dbReference>
<dbReference type="Proteomes" id="UP000006757">
    <property type="component" value="Unassembled WGS sequence"/>
</dbReference>
<dbReference type="Pfam" id="PF00808">
    <property type="entry name" value="CBFD_NFYB_HMF"/>
    <property type="match status" value="1"/>
</dbReference>